<gene>
    <name evidence="2" type="ORF">M8C21_006160</name>
</gene>
<dbReference type="EMBL" id="JAMZMK010009750">
    <property type="protein sequence ID" value="KAI7734361.1"/>
    <property type="molecule type" value="Genomic_DNA"/>
</dbReference>
<sequence>MVEYVAGIRIRAQGFNTPPVFFCHKSVHIQKIGRERYRERRGRDERAFPRAPLSHTQPRAAPRTFFISDEITRIIWQMIKDKMMKPLWKSCCSQWPLFNKSKNPLES</sequence>
<comment type="caution">
    <text evidence="2">The sequence shown here is derived from an EMBL/GenBank/DDBJ whole genome shotgun (WGS) entry which is preliminary data.</text>
</comment>
<evidence type="ECO:0000313" key="3">
    <source>
        <dbReference type="Proteomes" id="UP001206925"/>
    </source>
</evidence>
<reference evidence="2" key="1">
    <citation type="submission" date="2022-06" db="EMBL/GenBank/DDBJ databases">
        <title>Uncovering the hologenomic basis of an extraordinary plant invasion.</title>
        <authorList>
            <person name="Bieker V.C."/>
            <person name="Martin M.D."/>
            <person name="Gilbert T."/>
            <person name="Hodgins K."/>
            <person name="Battlay P."/>
            <person name="Petersen B."/>
            <person name="Wilson J."/>
        </authorList>
    </citation>
    <scope>NUCLEOTIDE SEQUENCE</scope>
    <source>
        <strain evidence="2">AA19_3_7</strain>
        <tissue evidence="2">Leaf</tissue>
    </source>
</reference>
<keyword evidence="3" id="KW-1185">Reference proteome</keyword>
<proteinExistence type="predicted"/>
<accession>A0AAD5C5F9</accession>
<evidence type="ECO:0000313" key="2">
    <source>
        <dbReference type="EMBL" id="KAI7734361.1"/>
    </source>
</evidence>
<evidence type="ECO:0000256" key="1">
    <source>
        <dbReference type="SAM" id="MobiDB-lite"/>
    </source>
</evidence>
<dbReference type="Proteomes" id="UP001206925">
    <property type="component" value="Unassembled WGS sequence"/>
</dbReference>
<name>A0AAD5C5F9_AMBAR</name>
<dbReference type="AlphaFoldDB" id="A0AAD5C5F9"/>
<protein>
    <submittedName>
        <fullName evidence="2">Uncharacterized protein</fullName>
    </submittedName>
</protein>
<feature type="region of interest" description="Disordered" evidence="1">
    <location>
        <begin position="38"/>
        <end position="57"/>
    </location>
</feature>
<organism evidence="2 3">
    <name type="scientific">Ambrosia artemisiifolia</name>
    <name type="common">Common ragweed</name>
    <dbReference type="NCBI Taxonomy" id="4212"/>
    <lineage>
        <taxon>Eukaryota</taxon>
        <taxon>Viridiplantae</taxon>
        <taxon>Streptophyta</taxon>
        <taxon>Embryophyta</taxon>
        <taxon>Tracheophyta</taxon>
        <taxon>Spermatophyta</taxon>
        <taxon>Magnoliopsida</taxon>
        <taxon>eudicotyledons</taxon>
        <taxon>Gunneridae</taxon>
        <taxon>Pentapetalae</taxon>
        <taxon>asterids</taxon>
        <taxon>campanulids</taxon>
        <taxon>Asterales</taxon>
        <taxon>Asteraceae</taxon>
        <taxon>Asteroideae</taxon>
        <taxon>Heliantheae alliance</taxon>
        <taxon>Heliantheae</taxon>
        <taxon>Ambrosia</taxon>
    </lineage>
</organism>
<feature type="compositionally biased region" description="Basic and acidic residues" evidence="1">
    <location>
        <begin position="38"/>
        <end position="48"/>
    </location>
</feature>